<dbReference type="EMBL" id="JAKZMM010000008">
    <property type="protein sequence ID" value="MCJ2379931.1"/>
    <property type="molecule type" value="Genomic_DNA"/>
</dbReference>
<protein>
    <submittedName>
        <fullName evidence="1">Uncharacterized protein</fullName>
    </submittedName>
</protein>
<sequence length="51" mass="5412">MGGYTACLGHSWHHAANSNSSSDPGDCVYTRLCLSPGNYPDDPESGPQDQD</sequence>
<name>A0ABT0BYS8_9BACT</name>
<dbReference type="Proteomes" id="UP001165444">
    <property type="component" value="Unassembled WGS sequence"/>
</dbReference>
<comment type="caution">
    <text evidence="1">The sequence shown here is derived from an EMBL/GenBank/DDBJ whole genome shotgun (WGS) entry which is preliminary data.</text>
</comment>
<accession>A0ABT0BYS8</accession>
<evidence type="ECO:0000313" key="1">
    <source>
        <dbReference type="EMBL" id="MCJ2379931.1"/>
    </source>
</evidence>
<proteinExistence type="predicted"/>
<organism evidence="1 2">
    <name type="scientific">Parabacteroides faecalis</name>
    <dbReference type="NCBI Taxonomy" id="2924040"/>
    <lineage>
        <taxon>Bacteria</taxon>
        <taxon>Pseudomonadati</taxon>
        <taxon>Bacteroidota</taxon>
        <taxon>Bacteroidia</taxon>
        <taxon>Bacteroidales</taxon>
        <taxon>Tannerellaceae</taxon>
        <taxon>Parabacteroides</taxon>
    </lineage>
</organism>
<reference evidence="1 2" key="1">
    <citation type="submission" date="2022-03" db="EMBL/GenBank/DDBJ databases">
        <title>Parabacteroides sp. nov. isolated from swine feces.</title>
        <authorList>
            <person name="Bak J.E."/>
        </authorList>
    </citation>
    <scope>NUCLEOTIDE SEQUENCE [LARGE SCALE GENOMIC DNA]</scope>
    <source>
        <strain evidence="1 2">AGMB00274</strain>
    </source>
</reference>
<evidence type="ECO:0000313" key="2">
    <source>
        <dbReference type="Proteomes" id="UP001165444"/>
    </source>
</evidence>
<keyword evidence="2" id="KW-1185">Reference proteome</keyword>
<gene>
    <name evidence="1" type="ORF">MUN53_04795</name>
</gene>